<dbReference type="CDD" id="cd03801">
    <property type="entry name" value="GT4_PimA-like"/>
    <property type="match status" value="1"/>
</dbReference>
<reference evidence="1 2" key="1">
    <citation type="submission" date="2019-08" db="EMBL/GenBank/DDBJ databases">
        <title>Microbe sample from Colwellia echini.</title>
        <authorList>
            <person name="Christiansen L."/>
            <person name="Pathiraja D."/>
            <person name="Schultz-Johansen M."/>
            <person name="Choi I.-G."/>
            <person name="Stougaard P."/>
        </authorList>
    </citation>
    <scope>NUCLEOTIDE SEQUENCE [LARGE SCALE GENOMIC DNA]</scope>
    <source>
        <strain evidence="1 2">A3</strain>
    </source>
</reference>
<accession>A0ABY3MU21</accession>
<protein>
    <submittedName>
        <fullName evidence="1">Glycosyltransferase family 4 protein</fullName>
    </submittedName>
</protein>
<dbReference type="EMBL" id="PJAI02000019">
    <property type="protein sequence ID" value="TYK64718.1"/>
    <property type="molecule type" value="Genomic_DNA"/>
</dbReference>
<dbReference type="PANTHER" id="PTHR12526">
    <property type="entry name" value="GLYCOSYLTRANSFERASE"/>
    <property type="match status" value="1"/>
</dbReference>
<evidence type="ECO:0000313" key="2">
    <source>
        <dbReference type="Proteomes" id="UP000815846"/>
    </source>
</evidence>
<keyword evidence="2" id="KW-1185">Reference proteome</keyword>
<dbReference type="Proteomes" id="UP000815846">
    <property type="component" value="Unassembled WGS sequence"/>
</dbReference>
<name>A0ABY3MU21_9GAMM</name>
<gene>
    <name evidence="1" type="ORF">CWS31_014180</name>
</gene>
<dbReference type="SUPFAM" id="SSF53756">
    <property type="entry name" value="UDP-Glycosyltransferase/glycogen phosphorylase"/>
    <property type="match status" value="1"/>
</dbReference>
<dbReference type="RefSeq" id="WP_101343017.1">
    <property type="nucleotide sequence ID" value="NZ_PJAI02000019.1"/>
</dbReference>
<comment type="caution">
    <text evidence="1">The sequence shown here is derived from an EMBL/GenBank/DDBJ whole genome shotgun (WGS) entry which is preliminary data.</text>
</comment>
<sequence length="354" mass="40626">MFKVLSFTSGRHTPSSYYRIRQYIGLLRNNGVIVNDYYPVVDKNAPIPIIKHKIGYKIIFPIALLWFAIKLMFRIPALLNISKHDVLWLNRELLPGIPSIEFLFSKPYIFDFDDAIWLSKPMGNIAFETIVKNAAVVVAGNDYLGAKAREYNNNVEVLPTGVDIEKIYPLKNNRTMEGLTFGWVGTNVNFKYLYNIEAELYDFFSKNNCVLLIVSSNKPNFFHLREGVHWKFRLWKLEDENEFLNSFDVGIMPLENNEWEEGKCSFKMLQYMAAAKPVIVSPVGMNKSVLSMGNIGFSAKDGEWTKCCSKFLDPILRAEMGLEAREVIEQNFSTQAISIKYANIIKKVCEDYAS</sequence>
<organism evidence="1 2">
    <name type="scientific">Colwellia echini</name>
    <dbReference type="NCBI Taxonomy" id="1982103"/>
    <lineage>
        <taxon>Bacteria</taxon>
        <taxon>Pseudomonadati</taxon>
        <taxon>Pseudomonadota</taxon>
        <taxon>Gammaproteobacteria</taxon>
        <taxon>Alteromonadales</taxon>
        <taxon>Colwelliaceae</taxon>
        <taxon>Colwellia</taxon>
    </lineage>
</organism>
<proteinExistence type="predicted"/>
<dbReference type="Gene3D" id="3.40.50.2000">
    <property type="entry name" value="Glycogen Phosphorylase B"/>
    <property type="match status" value="2"/>
</dbReference>
<evidence type="ECO:0000313" key="1">
    <source>
        <dbReference type="EMBL" id="TYK64718.1"/>
    </source>
</evidence>
<dbReference type="Pfam" id="PF13692">
    <property type="entry name" value="Glyco_trans_1_4"/>
    <property type="match status" value="1"/>
</dbReference>